<evidence type="ECO:0000259" key="1">
    <source>
        <dbReference type="Pfam" id="PF18145"/>
    </source>
</evidence>
<sequence>MANSEKQVKEKSRAIPNNTNLALWAKSAGRCQICGKKLYENDKFGIELNISQKAHIFAFSGKGPRYSDDAFDVHSIDNLMLLCYEDHHTIDNNPEQFPADVLQKVKADFERKVESVIDTVRKKSSVIYYASSISEFDSSPKTKSELNRALLDANLFSDGNYCPIEIDNQYLSQDEQYFQTQMKALEKKIDRITSSLEEAEVVSVFAIGPQPLLMYLGYLLNDESNIRIFQKFRGEESGWSWLTDQQTNTFRVDRLFDYDSSNSAEVSEVNLIISVSAEIAATRIHAVKSNDIPTYVLRSAYQGLDAIKSEKDANDFINAFRGEAIEQIRQDFPEALIINLFPAMPVSLPIRTGMNYLKNVDVEWRMYNQRGEDGFVCALSIKGGNEDE</sequence>
<evidence type="ECO:0000313" key="2">
    <source>
        <dbReference type="EMBL" id="SYZ78988.1"/>
    </source>
</evidence>
<reference evidence="3" key="1">
    <citation type="submission" date="2018-05" db="EMBL/GenBank/DDBJ databases">
        <authorList>
            <person name="Strepis N."/>
        </authorList>
    </citation>
    <scope>NUCLEOTIDE SEQUENCE [LARGE SCALE GENOMIC DNA]</scope>
</reference>
<dbReference type="EMBL" id="UNRR01000024">
    <property type="protein sequence ID" value="SYZ78988.1"/>
    <property type="molecule type" value="Genomic_DNA"/>
</dbReference>
<dbReference type="Proteomes" id="UP000262072">
    <property type="component" value="Unassembled WGS sequence"/>
</dbReference>
<accession>A0A383TG66</accession>
<protein>
    <recommendedName>
        <fullName evidence="1">SMODS-associated and fused to various effectors domain-containing protein</fullName>
    </recommendedName>
</protein>
<evidence type="ECO:0000313" key="3">
    <source>
        <dbReference type="Proteomes" id="UP000262072"/>
    </source>
</evidence>
<dbReference type="AlphaFoldDB" id="A0A383TG66"/>
<dbReference type="Pfam" id="PF18145">
    <property type="entry name" value="SAVED"/>
    <property type="match status" value="1"/>
</dbReference>
<proteinExistence type="predicted"/>
<dbReference type="OrthoDB" id="5379188at2"/>
<organism evidence="2 3">
    <name type="scientific">Trichococcus shcherbakoviae</name>
    <dbReference type="NCBI Taxonomy" id="2094020"/>
    <lineage>
        <taxon>Bacteria</taxon>
        <taxon>Bacillati</taxon>
        <taxon>Bacillota</taxon>
        <taxon>Bacilli</taxon>
        <taxon>Lactobacillales</taxon>
        <taxon>Carnobacteriaceae</taxon>
        <taxon>Trichococcus</taxon>
    </lineage>
</organism>
<gene>
    <name evidence="2" type="ORF">TART1_1812</name>
</gene>
<dbReference type="InterPro" id="IPR040836">
    <property type="entry name" value="SAVED"/>
</dbReference>
<name>A0A383TG66_9LACT</name>
<dbReference type="CDD" id="cd00085">
    <property type="entry name" value="HNHc"/>
    <property type="match status" value="1"/>
</dbReference>
<dbReference type="NCBIfam" id="NF033611">
    <property type="entry name" value="SAVED"/>
    <property type="match status" value="1"/>
</dbReference>
<dbReference type="RefSeq" id="WP_160117056.1">
    <property type="nucleotide sequence ID" value="NZ_UNRR01000024.1"/>
</dbReference>
<feature type="domain" description="SMODS-associated and fused to various effectors" evidence="1">
    <location>
        <begin position="186"/>
        <end position="381"/>
    </location>
</feature>
<dbReference type="InterPro" id="IPR003615">
    <property type="entry name" value="HNH_nuc"/>
</dbReference>